<dbReference type="PATRIC" id="fig|1166018.3.peg.964"/>
<dbReference type="EMBL" id="HE796683">
    <property type="protein sequence ID" value="CCH02016.1"/>
    <property type="molecule type" value="Genomic_DNA"/>
</dbReference>
<keyword evidence="1" id="KW-0732">Signal</keyword>
<feature type="chain" id="PRO_5003630604" evidence="1">
    <location>
        <begin position="23"/>
        <end position="608"/>
    </location>
</feature>
<protein>
    <submittedName>
        <fullName evidence="2">Uncharacterized protein</fullName>
    </submittedName>
</protein>
<organism evidence="2 3">
    <name type="scientific">Fibrella aestuarina BUZ 2</name>
    <dbReference type="NCBI Taxonomy" id="1166018"/>
    <lineage>
        <taxon>Bacteria</taxon>
        <taxon>Pseudomonadati</taxon>
        <taxon>Bacteroidota</taxon>
        <taxon>Cytophagia</taxon>
        <taxon>Cytophagales</taxon>
        <taxon>Spirosomataceae</taxon>
        <taxon>Fibrella</taxon>
    </lineage>
</organism>
<accession>I0KD13</accession>
<evidence type="ECO:0000313" key="2">
    <source>
        <dbReference type="EMBL" id="CCH02016.1"/>
    </source>
</evidence>
<gene>
    <name evidence="2" type="ORF">FAES_4016</name>
</gene>
<dbReference type="KEGG" id="fae:FAES_4016"/>
<reference evidence="2 3" key="1">
    <citation type="journal article" date="2012" name="J. Bacteriol.">
        <title>Genome Sequence of Fibrella aestuarina BUZ 2T, a Filamentous Marine Bacterium.</title>
        <authorList>
            <person name="Filippini M."/>
            <person name="Qi W."/>
            <person name="Blom J."/>
            <person name="Goesmann A."/>
            <person name="Smits T.H."/>
            <person name="Bagheri H.C."/>
        </authorList>
    </citation>
    <scope>NUCLEOTIDE SEQUENCE [LARGE SCALE GENOMIC DNA]</scope>
    <source>
        <strain evidence="3">BUZ 2T</strain>
    </source>
</reference>
<dbReference type="eggNOG" id="ENOG5033NKY">
    <property type="taxonomic scope" value="Bacteria"/>
</dbReference>
<keyword evidence="3" id="KW-1185">Reference proteome</keyword>
<proteinExistence type="predicted"/>
<dbReference type="HOGENOM" id="CLU_448880_0_0_10"/>
<dbReference type="Proteomes" id="UP000011058">
    <property type="component" value="Chromosome"/>
</dbReference>
<evidence type="ECO:0000313" key="3">
    <source>
        <dbReference type="Proteomes" id="UP000011058"/>
    </source>
</evidence>
<name>I0KD13_9BACT</name>
<dbReference type="AlphaFoldDB" id="I0KD13"/>
<sequence length="608" mass="64366">MKNALAYIAFLTLSLLGPVATAQVQDILTTRYENGQLRVMTKDKVWRDATPLQPILTLITDASSATASLNQRLTALTTSYGNFTSATNNTLAQKANLAGGNAWTGDQSVNGNISQPFENVAHSIGNNRDIGFTKKIGISGMLTYGSTTNLIIGQSSGSTIDASNTFTNRLLLGSDGKLTLPTGGIDFNGSLKGVTADNTAITLLNDNMGLIKKAGDPSAVLAVSNDQALRFVRLSTNTFSGNVGTATATELLRIQPSTNFMGVGTSNPSALLHVNGTFRSEGLATFQGRLDLNNHLRQYSDNSVITLKDDKVGLVKKGGQAGAFGVSSDSDMRFVRLNAPTLSDGISTTTVTDLMTINTAGNVGIGTTTPTDKLHVVGNVYATGNVKVNGELQFPQMVTGNRKVVLYDGGSDHQFYGFGVNAAMLRYQVDATSSNHVWFAGSGTTASNELMRLTGTGKLGVGITAPNYPFHLAASNPAGGVLAEFNNSFNASGRLGAKLQIHQSGISVWRFGQPAETDAFVIEGWNGGTFPERLRIDLNGSVGINTSVPTARLHLNHTTGYNQLRLEKSYTPTSTSDTNGNVGDIAWDTAYIYVKTSAGWKRSALTTF</sequence>
<dbReference type="STRING" id="1166018.FAES_4016"/>
<feature type="signal peptide" evidence="1">
    <location>
        <begin position="1"/>
        <end position="22"/>
    </location>
</feature>
<dbReference type="OrthoDB" id="935488at2"/>
<evidence type="ECO:0000256" key="1">
    <source>
        <dbReference type="SAM" id="SignalP"/>
    </source>
</evidence>
<dbReference type="RefSeq" id="WP_015333115.1">
    <property type="nucleotide sequence ID" value="NC_020054.1"/>
</dbReference>